<dbReference type="Pfam" id="PF00326">
    <property type="entry name" value="Peptidase_S9"/>
    <property type="match status" value="1"/>
</dbReference>
<proteinExistence type="inferred from homology"/>
<dbReference type="InterPro" id="IPR002471">
    <property type="entry name" value="Pept_S9_AS"/>
</dbReference>
<organism evidence="7 8">
    <name type="scientific">Gordonia sesuvii</name>
    <dbReference type="NCBI Taxonomy" id="3116777"/>
    <lineage>
        <taxon>Bacteria</taxon>
        <taxon>Bacillati</taxon>
        <taxon>Actinomycetota</taxon>
        <taxon>Actinomycetes</taxon>
        <taxon>Mycobacteriales</taxon>
        <taxon>Gordoniaceae</taxon>
        <taxon>Gordonia</taxon>
    </lineage>
</organism>
<evidence type="ECO:0000256" key="1">
    <source>
        <dbReference type="ARBA" id="ARBA00005228"/>
    </source>
</evidence>
<dbReference type="Proteomes" id="UP001347146">
    <property type="component" value="Unassembled WGS sequence"/>
</dbReference>
<dbReference type="PROSITE" id="PS00708">
    <property type="entry name" value="PRO_ENDOPEP_SER"/>
    <property type="match status" value="1"/>
</dbReference>
<evidence type="ECO:0000256" key="2">
    <source>
        <dbReference type="ARBA" id="ARBA00022670"/>
    </source>
</evidence>
<dbReference type="SUPFAM" id="SSF53474">
    <property type="entry name" value="alpha/beta-Hydrolases"/>
    <property type="match status" value="1"/>
</dbReference>
<keyword evidence="4" id="KW-0720">Serine protease</keyword>
<dbReference type="InterPro" id="IPR023302">
    <property type="entry name" value="Pept_S9A_N"/>
</dbReference>
<keyword evidence="3" id="KW-0378">Hydrolase</keyword>
<dbReference type="InterPro" id="IPR002470">
    <property type="entry name" value="Peptidase_S9A"/>
</dbReference>
<dbReference type="Gene3D" id="2.130.10.120">
    <property type="entry name" value="Prolyl oligopeptidase, N-terminal domain"/>
    <property type="match status" value="1"/>
</dbReference>
<sequence length="715" mass="79062">MTVTTDVHAPVAKKVPSERTHHGDTFVDDYEWLRDKDDPEVIAYLEGQNAFTEAHTARLEGLRADIFGEIKSRTQETDMSVPSRRGRYWYYARTEEGKQYGSRCRCPIAGDDDWTPPEVVADAPLPGEEVLLDANIEAEGHDFFSLGALTVSDDGNWLAYSTDVVGDERYTLRFKDLRTGDLLDDVIANTAGGAVWSADARHVFYQTVDDAWRPDTVWRHDIGAGTDDVRVFHEPDERYWVGMGATRSDKYLMIGVGSKVTSEVYVLAADDPTGEFHSVAPRVEGVEYSVEHAVIDGSDQFLIVHNDIRDGVKAENFAIDIAPVGDLADRRELIAHDPERRIEDIDAFRDYLVLSYRRAALPKMAIADLRAIDGIPAATDFHEVTFRQELCSAGLAANPEWSTPRLRIGYGSFIDPTEVLDLDVATGELKLLKRQPVLGGYDAADYVQTREWATAADGTEIPLSIVRRKGVDDARPAPLLLYGYGSYEASIDPSFSVSRLSMLDRGVVFVLAHIRGGGEMGRYWYDNGKTLTKKNTFTDFVDAAQHLVDTGWTTPGQMVAEGGSAGGLLVGAVANLAPELFNGILAAVPFVDALTSILDPSLPLTVIEWDEWGNPLHDPEVYAYMRSYSPYENVEAKPYPPILALTSLNDTRVLFTEAAKWVARLQERSTSGNPILLKTEMSAGHGGVSGRYKQWEEVAFELAWILQQTGAVAPD</sequence>
<dbReference type="Gene3D" id="3.40.50.1820">
    <property type="entry name" value="alpha/beta hydrolase"/>
    <property type="match status" value="1"/>
</dbReference>
<evidence type="ECO:0000256" key="3">
    <source>
        <dbReference type="ARBA" id="ARBA00022801"/>
    </source>
</evidence>
<protein>
    <submittedName>
        <fullName evidence="7">S9 family peptidase</fullName>
    </submittedName>
</protein>
<feature type="domain" description="Peptidase S9A N-terminal" evidence="6">
    <location>
        <begin position="10"/>
        <end position="434"/>
    </location>
</feature>
<dbReference type="PANTHER" id="PTHR11757:SF19">
    <property type="entry name" value="PROLYL ENDOPEPTIDASE-LIKE"/>
    <property type="match status" value="1"/>
</dbReference>
<accession>A0ABU7MAA8</accession>
<dbReference type="InterPro" id="IPR001375">
    <property type="entry name" value="Peptidase_S9_cat"/>
</dbReference>
<dbReference type="RefSeq" id="WP_330431374.1">
    <property type="nucleotide sequence ID" value="NZ_JAZDUF010000001.1"/>
</dbReference>
<dbReference type="PANTHER" id="PTHR11757">
    <property type="entry name" value="PROTEASE FAMILY S9A OLIGOPEPTIDASE"/>
    <property type="match status" value="1"/>
</dbReference>
<feature type="domain" description="Peptidase S9 prolyl oligopeptidase catalytic" evidence="5">
    <location>
        <begin position="493"/>
        <end position="710"/>
    </location>
</feature>
<keyword evidence="2" id="KW-0645">Protease</keyword>
<evidence type="ECO:0000256" key="4">
    <source>
        <dbReference type="ARBA" id="ARBA00022825"/>
    </source>
</evidence>
<dbReference type="Pfam" id="PF02897">
    <property type="entry name" value="Peptidase_S9_N"/>
    <property type="match status" value="1"/>
</dbReference>
<evidence type="ECO:0000259" key="5">
    <source>
        <dbReference type="Pfam" id="PF00326"/>
    </source>
</evidence>
<evidence type="ECO:0000313" key="8">
    <source>
        <dbReference type="Proteomes" id="UP001347146"/>
    </source>
</evidence>
<evidence type="ECO:0000313" key="7">
    <source>
        <dbReference type="EMBL" id="MEE3849758.1"/>
    </source>
</evidence>
<keyword evidence="8" id="KW-1185">Reference proteome</keyword>
<name>A0ABU7MAA8_9ACTN</name>
<dbReference type="PRINTS" id="PR00862">
    <property type="entry name" value="PROLIGOPTASE"/>
</dbReference>
<dbReference type="InterPro" id="IPR051543">
    <property type="entry name" value="Serine_Peptidase_S9A"/>
</dbReference>
<dbReference type="EMBL" id="JAZDUF010000001">
    <property type="protein sequence ID" value="MEE3849758.1"/>
    <property type="molecule type" value="Genomic_DNA"/>
</dbReference>
<reference evidence="7 8" key="1">
    <citation type="submission" date="2024-01" db="EMBL/GenBank/DDBJ databases">
        <title>Draft genome sequence of Gordonia sp. LSe1-13.</title>
        <authorList>
            <person name="Suphannarot A."/>
            <person name="Mingma R."/>
        </authorList>
    </citation>
    <scope>NUCLEOTIDE SEQUENCE [LARGE SCALE GENOMIC DNA]</scope>
    <source>
        <strain evidence="7 8">LSe1-13</strain>
    </source>
</reference>
<dbReference type="InterPro" id="IPR029058">
    <property type="entry name" value="AB_hydrolase_fold"/>
</dbReference>
<comment type="caution">
    <text evidence="7">The sequence shown here is derived from an EMBL/GenBank/DDBJ whole genome shotgun (WGS) entry which is preliminary data.</text>
</comment>
<evidence type="ECO:0000259" key="6">
    <source>
        <dbReference type="Pfam" id="PF02897"/>
    </source>
</evidence>
<dbReference type="SUPFAM" id="SSF50993">
    <property type="entry name" value="Peptidase/esterase 'gauge' domain"/>
    <property type="match status" value="1"/>
</dbReference>
<comment type="similarity">
    <text evidence="1">Belongs to the peptidase S9A family.</text>
</comment>
<gene>
    <name evidence="7" type="ORF">VZC37_05410</name>
</gene>